<dbReference type="EMBL" id="BAABAB010000002">
    <property type="protein sequence ID" value="GAA3603975.1"/>
    <property type="molecule type" value="Genomic_DNA"/>
</dbReference>
<comment type="caution">
    <text evidence="2">The sequence shown here is derived from an EMBL/GenBank/DDBJ whole genome shotgun (WGS) entry which is preliminary data.</text>
</comment>
<protein>
    <submittedName>
        <fullName evidence="2">Uncharacterized protein</fullName>
    </submittedName>
</protein>
<dbReference type="Proteomes" id="UP001501490">
    <property type="component" value="Unassembled WGS sequence"/>
</dbReference>
<accession>A0ABP6ZB67</accession>
<proteinExistence type="predicted"/>
<name>A0ABP6ZB67_9ACTN</name>
<sequence length="120" mass="12757">MNTSCRGRSHGAAKPERMITSRASAARCRITRSYSATPVTPARPAGMGAALVDGWRRGVEYRLGAESGRVEVSVRSGTTDVMPVPCAAAPRTGSARDRFRTCASHRPLSFDPVSPHTGDT</sequence>
<evidence type="ECO:0000256" key="1">
    <source>
        <dbReference type="SAM" id="MobiDB-lite"/>
    </source>
</evidence>
<evidence type="ECO:0000313" key="3">
    <source>
        <dbReference type="Proteomes" id="UP001501490"/>
    </source>
</evidence>
<feature type="region of interest" description="Disordered" evidence="1">
    <location>
        <begin position="1"/>
        <end position="24"/>
    </location>
</feature>
<keyword evidence="3" id="KW-1185">Reference proteome</keyword>
<evidence type="ECO:0000313" key="2">
    <source>
        <dbReference type="EMBL" id="GAA3603975.1"/>
    </source>
</evidence>
<gene>
    <name evidence="2" type="ORF">GCM10022236_02130</name>
</gene>
<organism evidence="2 3">
    <name type="scientific">Microlunatus ginsengisoli</name>
    <dbReference type="NCBI Taxonomy" id="363863"/>
    <lineage>
        <taxon>Bacteria</taxon>
        <taxon>Bacillati</taxon>
        <taxon>Actinomycetota</taxon>
        <taxon>Actinomycetes</taxon>
        <taxon>Propionibacteriales</taxon>
        <taxon>Propionibacteriaceae</taxon>
        <taxon>Microlunatus</taxon>
    </lineage>
</organism>
<reference evidence="3" key="1">
    <citation type="journal article" date="2019" name="Int. J. Syst. Evol. Microbiol.">
        <title>The Global Catalogue of Microorganisms (GCM) 10K type strain sequencing project: providing services to taxonomists for standard genome sequencing and annotation.</title>
        <authorList>
            <consortium name="The Broad Institute Genomics Platform"/>
            <consortium name="The Broad Institute Genome Sequencing Center for Infectious Disease"/>
            <person name="Wu L."/>
            <person name="Ma J."/>
        </authorList>
    </citation>
    <scope>NUCLEOTIDE SEQUENCE [LARGE SCALE GENOMIC DNA]</scope>
    <source>
        <strain evidence="3">JCM 16929</strain>
    </source>
</reference>